<feature type="coiled-coil region" evidence="4">
    <location>
        <begin position="444"/>
        <end position="590"/>
    </location>
</feature>
<name>A0A158P9X7_ANGCA</name>
<feature type="region of interest" description="Disordered" evidence="5">
    <location>
        <begin position="1180"/>
        <end position="1246"/>
    </location>
</feature>
<evidence type="ECO:0000256" key="4">
    <source>
        <dbReference type="SAM" id="Coils"/>
    </source>
</evidence>
<dbReference type="Pfam" id="PF19047">
    <property type="entry name" value="HOOK_N"/>
    <property type="match status" value="1"/>
</dbReference>
<feature type="coiled-coil region" evidence="4">
    <location>
        <begin position="861"/>
        <end position="958"/>
    </location>
</feature>
<keyword evidence="2" id="KW-0963">Cytoplasm</keyword>
<feature type="region of interest" description="Disordered" evidence="5">
    <location>
        <begin position="1128"/>
        <end position="1147"/>
    </location>
</feature>
<dbReference type="GO" id="GO:0008017">
    <property type="term" value="F:microtubule binding"/>
    <property type="evidence" value="ECO:0007669"/>
    <property type="project" value="TreeGrafter"/>
</dbReference>
<feature type="coiled-coil region" evidence="4">
    <location>
        <begin position="376"/>
        <end position="410"/>
    </location>
</feature>
<dbReference type="WBParaSite" id="ACAC_0000874801-mRNA-1">
    <property type="protein sequence ID" value="ACAC_0000874801-mRNA-1"/>
    <property type="gene ID" value="ACAC_0000874801"/>
</dbReference>
<dbReference type="PANTHER" id="PTHR18947:SF28">
    <property type="entry name" value="GIRDIN, ISOFORM A"/>
    <property type="match status" value="1"/>
</dbReference>
<sequence>MTFRLLLAEFGFPVKLIIGDELFIRTSNTKDVSGDELNKFVLLLLGCAVQSDKKKTFVNRITKLEKCVQQGIAKEIQKITESSSVVLSIDSLARYDVDVLDNVEKLVEQRDAYAQTLFRMTDPEIDRGGCSTEGSSVSSEFDRWRKTDTRNGKYVKSPIFREDKDDRINELADELQASEAEVRKLKEERIELVKDARAAKDLRDELDCVHQKLGRLDKLERENSLLHEKLAKLEYVQSQLEHQRADNSTLEMSIEQLENELEMLRQEKKKNSKIEELLVEQSRLENELMCLNGKILQLERRNEDPDHVAHESFGSLADEMADTERTEVVQLRLENRKLRLLLDSINNSMGPSEKLEQLTVKLEQCEKDFSEKCTENELMQRQLQKLEVTLSQLNNEIIEAATEREKLRAERDESVMSLIDARKKFAQFQAEFGRKFEHEAQVKVMEVEAELQDVCRKLDSVVEERKQIEKQLHRVCEEQKQLRVTVDELREEKENAETQCTNVERARRSAEMERNALRVRFENLNVEYEELKERVGCAEDAARRLESGERRMAEQNGRISDLEAENRTLKQQMELETQKTQRLREDLVSEKSKGAELVSRLRSVCSAIALNGGKIESRMSDNELVDSIDDVIMAALTAAKREADALRLQQHTQIAELNDLKSDIEKLRRSESVSLNESDDRVRELSKENVALKEQVFLVQEKVREQQVEIAAKNSEILAAKRRIEELNRNATATSASNTELARLQVSLRNAQLQEELLREDNTQLRVQIDLAEKSRVIAKKDADSLASMHQALLSDHDRLQNLHDLLTQDYERTRQENADMKTKLKLQQRPVNSTHSRELDAMRLAMEHERSEKDRQLRAYADLHNEHGALKRELDHIRKENDCLSRNCDNLSSEIRKLKLAEQAQRTTVKDLMANAEEQTRNIQAKEVEITKLRNAIELLTKVNRVYEEENKNLGRQVVETLLHYNHELQEKALSEKNVAHMEQKQFQERLSALQRHKEKLEEKIMDQYRSMENKKMTERQKQPLVKRAAKALINRRRPPVPSGGGSTTEDSSVYSADEGSPPLTNGKCVSEHSTASTLVARPSKTTPTSAAPPPSAPAPVLTPSAQHELLNGDFVRCRGEVAGGSMREYSPRRTTTNGLTSCNGTERLDAGPVPCGLPPRAPVRNTPVTASLRTYAVPPPYSACNKQKPPPYPGRVPSGSTCSTPLPASFVPQSSSTPKSSDESPSRKENVDKPPDQVVAEGERRTFIREKEERLDKAMSIYENVSQAEVRANESTVWYEYGCV</sequence>
<evidence type="ECO:0000256" key="2">
    <source>
        <dbReference type="ARBA" id="ARBA00022490"/>
    </source>
</evidence>
<evidence type="ECO:0000313" key="8">
    <source>
        <dbReference type="WBParaSite" id="ACAC_0000874801-mRNA-1"/>
    </source>
</evidence>
<feature type="coiled-coil region" evidence="4">
    <location>
        <begin position="161"/>
        <end position="301"/>
    </location>
</feature>
<evidence type="ECO:0000256" key="1">
    <source>
        <dbReference type="ARBA" id="ARBA00004496"/>
    </source>
</evidence>
<feature type="compositionally biased region" description="Basic and acidic residues" evidence="5">
    <location>
        <begin position="1222"/>
        <end position="1246"/>
    </location>
</feature>
<keyword evidence="7" id="KW-1185">Reference proteome</keyword>
<feature type="coiled-coil region" evidence="4">
    <location>
        <begin position="985"/>
        <end position="1012"/>
    </location>
</feature>
<feature type="compositionally biased region" description="Polar residues" evidence="5">
    <location>
        <begin position="1134"/>
        <end position="1146"/>
    </location>
</feature>
<keyword evidence="3 4" id="KW-0175">Coiled coil</keyword>
<feature type="coiled-coil region" evidence="4">
    <location>
        <begin position="675"/>
        <end position="768"/>
    </location>
</feature>
<reference evidence="8" key="2">
    <citation type="submission" date="2016-04" db="UniProtKB">
        <authorList>
            <consortium name="WormBaseParasite"/>
        </authorList>
    </citation>
    <scope>IDENTIFICATION</scope>
</reference>
<feature type="coiled-coil region" evidence="4">
    <location>
        <begin position="797"/>
        <end position="824"/>
    </location>
</feature>
<dbReference type="InterPro" id="IPR036872">
    <property type="entry name" value="CH_dom_sf"/>
</dbReference>
<dbReference type="PANTHER" id="PTHR18947">
    <property type="entry name" value="HOOK PROTEINS"/>
    <property type="match status" value="1"/>
</dbReference>
<dbReference type="STRING" id="6313.A0A158P9X7"/>
<feature type="domain" description="HOOK N-terminal" evidence="6">
    <location>
        <begin position="34"/>
        <end position="77"/>
    </location>
</feature>
<proteinExistence type="predicted"/>
<feature type="compositionally biased region" description="Low complexity" evidence="5">
    <location>
        <begin position="1211"/>
        <end position="1221"/>
    </location>
</feature>
<feature type="compositionally biased region" description="Low complexity" evidence="5">
    <location>
        <begin position="1082"/>
        <end position="1091"/>
    </location>
</feature>
<evidence type="ECO:0000259" key="6">
    <source>
        <dbReference type="Pfam" id="PF19047"/>
    </source>
</evidence>
<evidence type="ECO:0000313" key="7">
    <source>
        <dbReference type="Proteomes" id="UP000035642"/>
    </source>
</evidence>
<feature type="region of interest" description="Disordered" evidence="5">
    <location>
        <begin position="1034"/>
        <end position="1104"/>
    </location>
</feature>
<dbReference type="GO" id="GO:0005813">
    <property type="term" value="C:centrosome"/>
    <property type="evidence" value="ECO:0007669"/>
    <property type="project" value="TreeGrafter"/>
</dbReference>
<comment type="subcellular location">
    <subcellularLocation>
        <location evidence="1">Cytoplasm</location>
    </subcellularLocation>
</comment>
<dbReference type="Proteomes" id="UP000035642">
    <property type="component" value="Unassembled WGS sequence"/>
</dbReference>
<evidence type="ECO:0000256" key="3">
    <source>
        <dbReference type="ARBA" id="ARBA00023054"/>
    </source>
</evidence>
<dbReference type="GO" id="GO:0031122">
    <property type="term" value="P:cytoplasmic microtubule organization"/>
    <property type="evidence" value="ECO:0007669"/>
    <property type="project" value="TreeGrafter"/>
</dbReference>
<dbReference type="GO" id="GO:0005737">
    <property type="term" value="C:cytoplasm"/>
    <property type="evidence" value="ECO:0007669"/>
    <property type="project" value="UniProtKB-SubCell"/>
</dbReference>
<dbReference type="GO" id="GO:0051959">
    <property type="term" value="F:dynein light intermediate chain binding"/>
    <property type="evidence" value="ECO:0007669"/>
    <property type="project" value="TreeGrafter"/>
</dbReference>
<dbReference type="InterPro" id="IPR043936">
    <property type="entry name" value="HOOK_N"/>
</dbReference>
<accession>A0A158P9X7</accession>
<organism evidence="7 8">
    <name type="scientific">Angiostrongylus cantonensis</name>
    <name type="common">Rat lungworm</name>
    <dbReference type="NCBI Taxonomy" id="6313"/>
    <lineage>
        <taxon>Eukaryota</taxon>
        <taxon>Metazoa</taxon>
        <taxon>Ecdysozoa</taxon>
        <taxon>Nematoda</taxon>
        <taxon>Chromadorea</taxon>
        <taxon>Rhabditida</taxon>
        <taxon>Rhabditina</taxon>
        <taxon>Rhabditomorpha</taxon>
        <taxon>Strongyloidea</taxon>
        <taxon>Metastrongylidae</taxon>
        <taxon>Angiostrongylus</taxon>
    </lineage>
</organism>
<reference evidence="7" key="1">
    <citation type="submission" date="2012-09" db="EMBL/GenBank/DDBJ databases">
        <authorList>
            <person name="Martin A.A."/>
        </authorList>
    </citation>
    <scope>NUCLEOTIDE SEQUENCE</scope>
</reference>
<dbReference type="Gene3D" id="1.10.418.10">
    <property type="entry name" value="Calponin-like domain"/>
    <property type="match status" value="1"/>
</dbReference>
<dbReference type="GO" id="GO:0030705">
    <property type="term" value="P:cytoskeleton-dependent intracellular transport"/>
    <property type="evidence" value="ECO:0007669"/>
    <property type="project" value="InterPro"/>
</dbReference>
<protein>
    <submittedName>
        <fullName evidence="8">HOOK_N domain-containing protein</fullName>
    </submittedName>
</protein>
<evidence type="ECO:0000256" key="5">
    <source>
        <dbReference type="SAM" id="MobiDB-lite"/>
    </source>
</evidence>
<dbReference type="SUPFAM" id="SSF116907">
    <property type="entry name" value="Hook domain"/>
    <property type="match status" value="1"/>
</dbReference>